<feature type="repeat" description="TPR" evidence="1">
    <location>
        <begin position="144"/>
        <end position="177"/>
    </location>
</feature>
<keyword evidence="1" id="KW-0802">TPR repeat</keyword>
<dbReference type="Proteomes" id="UP000178127">
    <property type="component" value="Unassembled WGS sequence"/>
</dbReference>
<sequence>MEKDTIQQLENTLSVLMDSHRMDLIGEQAHKILVLNPEHRYATGCLLFSLINRHMYEELYEAGKNALKLFPNEAWVHDMMYYYYLHKGGSDYLNAKKHMEEAIKLSPESAVYYRNLAEIYLINREPEKALKHLETAVKLNPDNAEYKSRLGLSLIRSGKVNEALKIVNKALKDDPDHKDVLDTAGMVYLLSGELDKGEELFRDALSRFPTYEYFQKHLDWVEREKHDRDSRIKQYKKYTPLYLRQKDRKRFFDEDSKVDIHKAEG</sequence>
<proteinExistence type="predicted"/>
<dbReference type="GO" id="GO:0097363">
    <property type="term" value="F:protein O-acetylglucosaminyltransferase activity"/>
    <property type="evidence" value="ECO:0007669"/>
    <property type="project" value="TreeGrafter"/>
</dbReference>
<gene>
    <name evidence="2" type="ORF">A3D91_00035</name>
</gene>
<dbReference type="AlphaFoldDB" id="A0A1F4V8C3"/>
<comment type="caution">
    <text evidence="2">The sequence shown here is derived from an EMBL/GenBank/DDBJ whole genome shotgun (WGS) entry which is preliminary data.</text>
</comment>
<dbReference type="EMBL" id="MEVD01000014">
    <property type="protein sequence ID" value="OGC53407.1"/>
    <property type="molecule type" value="Genomic_DNA"/>
</dbReference>
<reference evidence="2 3" key="1">
    <citation type="journal article" date="2016" name="Nat. Commun.">
        <title>Thousands of microbial genomes shed light on interconnected biogeochemical processes in an aquifer system.</title>
        <authorList>
            <person name="Anantharaman K."/>
            <person name="Brown C.T."/>
            <person name="Hug L.A."/>
            <person name="Sharon I."/>
            <person name="Castelle C.J."/>
            <person name="Probst A.J."/>
            <person name="Thomas B.C."/>
            <person name="Singh A."/>
            <person name="Wilkins M.J."/>
            <person name="Karaoz U."/>
            <person name="Brodie E.L."/>
            <person name="Williams K.H."/>
            <person name="Hubbard S.S."/>
            <person name="Banfield J.F."/>
        </authorList>
    </citation>
    <scope>NUCLEOTIDE SEQUENCE [LARGE SCALE GENOMIC DNA]</scope>
</reference>
<dbReference type="PROSITE" id="PS50005">
    <property type="entry name" value="TPR"/>
    <property type="match status" value="3"/>
</dbReference>
<dbReference type="SUPFAM" id="SSF48452">
    <property type="entry name" value="TPR-like"/>
    <property type="match status" value="2"/>
</dbReference>
<accession>A0A1F4V8C3</accession>
<evidence type="ECO:0000256" key="1">
    <source>
        <dbReference type="PROSITE-ProRule" id="PRU00339"/>
    </source>
</evidence>
<dbReference type="InterPro" id="IPR019734">
    <property type="entry name" value="TPR_rpt"/>
</dbReference>
<dbReference type="GO" id="GO:0006493">
    <property type="term" value="P:protein O-linked glycosylation"/>
    <property type="evidence" value="ECO:0007669"/>
    <property type="project" value="InterPro"/>
</dbReference>
<dbReference type="Pfam" id="PF14559">
    <property type="entry name" value="TPR_19"/>
    <property type="match status" value="2"/>
</dbReference>
<organism evidence="2 3">
    <name type="scientific">candidate division WWE3 bacterium RIFCSPHIGHO2_02_FULL_38_14</name>
    <dbReference type="NCBI Taxonomy" id="1802620"/>
    <lineage>
        <taxon>Bacteria</taxon>
        <taxon>Katanobacteria</taxon>
    </lineage>
</organism>
<evidence type="ECO:0000313" key="2">
    <source>
        <dbReference type="EMBL" id="OGC53407.1"/>
    </source>
</evidence>
<dbReference type="Gene3D" id="1.25.40.10">
    <property type="entry name" value="Tetratricopeptide repeat domain"/>
    <property type="match status" value="1"/>
</dbReference>
<name>A0A1F4V8C3_UNCKA</name>
<feature type="repeat" description="TPR" evidence="1">
    <location>
        <begin position="178"/>
        <end position="211"/>
    </location>
</feature>
<dbReference type="InterPro" id="IPR037919">
    <property type="entry name" value="OGT"/>
</dbReference>
<protein>
    <submittedName>
        <fullName evidence="2">Uncharacterized protein</fullName>
    </submittedName>
</protein>
<dbReference type="SMART" id="SM00028">
    <property type="entry name" value="TPR"/>
    <property type="match status" value="3"/>
</dbReference>
<dbReference type="InterPro" id="IPR011990">
    <property type="entry name" value="TPR-like_helical_dom_sf"/>
</dbReference>
<dbReference type="PANTHER" id="PTHR44366:SF1">
    <property type="entry name" value="UDP-N-ACETYLGLUCOSAMINE--PEPTIDE N-ACETYLGLUCOSAMINYLTRANSFERASE 110 KDA SUBUNIT"/>
    <property type="match status" value="1"/>
</dbReference>
<feature type="repeat" description="TPR" evidence="1">
    <location>
        <begin position="110"/>
        <end position="143"/>
    </location>
</feature>
<dbReference type="STRING" id="1802620.A3D91_00035"/>
<dbReference type="PANTHER" id="PTHR44366">
    <property type="entry name" value="UDP-N-ACETYLGLUCOSAMINE--PEPTIDE N-ACETYLGLUCOSAMINYLTRANSFERASE 110 KDA SUBUNIT"/>
    <property type="match status" value="1"/>
</dbReference>
<evidence type="ECO:0000313" key="3">
    <source>
        <dbReference type="Proteomes" id="UP000178127"/>
    </source>
</evidence>